<evidence type="ECO:0000256" key="2">
    <source>
        <dbReference type="ARBA" id="ARBA00005504"/>
    </source>
</evidence>
<dbReference type="PRINTS" id="PR00091">
    <property type="entry name" value="NITROGNASEII"/>
</dbReference>
<evidence type="ECO:0000256" key="4">
    <source>
        <dbReference type="ARBA" id="ARBA00022485"/>
    </source>
</evidence>
<comment type="PTM">
    <text evidence="15">The reversible ADP-ribosylation of Arg inactivates the nitrogenase reductase and regulates nitrogenase activity.</text>
</comment>
<evidence type="ECO:0000256" key="16">
    <source>
        <dbReference type="RuleBase" id="RU003688"/>
    </source>
</evidence>
<gene>
    <name evidence="17" type="primary">nifH1_2</name>
    <name evidence="14" type="synonym">nifH</name>
    <name evidence="17" type="ORF">MMJJ_09380</name>
</gene>
<evidence type="ECO:0000256" key="15">
    <source>
        <dbReference type="PIRSR" id="PIRSR605977-50"/>
    </source>
</evidence>
<dbReference type="PROSITE" id="PS00692">
    <property type="entry name" value="NIFH_FRXC_2"/>
    <property type="match status" value="1"/>
</dbReference>
<dbReference type="HAMAP" id="MF_00533">
    <property type="entry name" value="NifH"/>
    <property type="match status" value="1"/>
</dbReference>
<name>A0A2L1CAE7_METMI</name>
<dbReference type="GO" id="GO:0005524">
    <property type="term" value="F:ATP binding"/>
    <property type="evidence" value="ECO:0007669"/>
    <property type="project" value="UniProtKB-UniRule"/>
</dbReference>
<evidence type="ECO:0000256" key="12">
    <source>
        <dbReference type="ARBA" id="ARBA00023231"/>
    </source>
</evidence>
<dbReference type="Proteomes" id="UP000239462">
    <property type="component" value="Chromosome"/>
</dbReference>
<dbReference type="NCBIfam" id="NF009701">
    <property type="entry name" value="PRK13230.1"/>
    <property type="match status" value="1"/>
</dbReference>
<evidence type="ECO:0000256" key="5">
    <source>
        <dbReference type="ARBA" id="ARBA00022723"/>
    </source>
</evidence>
<dbReference type="Gene3D" id="3.40.50.300">
    <property type="entry name" value="P-loop containing nucleotide triphosphate hydrolases"/>
    <property type="match status" value="1"/>
</dbReference>
<evidence type="ECO:0000313" key="18">
    <source>
        <dbReference type="Proteomes" id="UP000239462"/>
    </source>
</evidence>
<comment type="subunit">
    <text evidence="3 14">Homodimer.</text>
</comment>
<evidence type="ECO:0000256" key="8">
    <source>
        <dbReference type="ARBA" id="ARBA00022840"/>
    </source>
</evidence>
<keyword evidence="5 14" id="KW-0479">Metal-binding</keyword>
<dbReference type="InterPro" id="IPR030655">
    <property type="entry name" value="NifH/chlL_CS"/>
</dbReference>
<feature type="binding site" evidence="14">
    <location>
        <position position="127"/>
    </location>
    <ligand>
        <name>[4Fe-4S] cluster</name>
        <dbReference type="ChEBI" id="CHEBI:49883"/>
        <note>ligand shared between dimeric partners</note>
    </ligand>
</feature>
<dbReference type="EMBL" id="CP026606">
    <property type="protein sequence ID" value="AVB76347.1"/>
    <property type="molecule type" value="Genomic_DNA"/>
</dbReference>
<dbReference type="EC" id="1.18.6.1" evidence="14"/>
<dbReference type="Pfam" id="PF00142">
    <property type="entry name" value="Fer4_NifH"/>
    <property type="match status" value="1"/>
</dbReference>
<dbReference type="PANTHER" id="PTHR42864:SF2">
    <property type="entry name" value="LIGHT-INDEPENDENT PROTOCHLOROPHYLLIDE REDUCTASE IRON-SULFUR ATP-BINDING PROTEIN"/>
    <property type="match status" value="1"/>
</dbReference>
<dbReference type="PROSITE" id="PS51026">
    <property type="entry name" value="NIFH_FRXC_3"/>
    <property type="match status" value="1"/>
</dbReference>
<dbReference type="NCBIfam" id="TIGR01287">
    <property type="entry name" value="nifH"/>
    <property type="match status" value="1"/>
</dbReference>
<dbReference type="CDD" id="cd02040">
    <property type="entry name" value="NifH"/>
    <property type="match status" value="1"/>
</dbReference>
<evidence type="ECO:0000256" key="7">
    <source>
        <dbReference type="ARBA" id="ARBA00022765"/>
    </source>
</evidence>
<dbReference type="KEGG" id="mmad:MMJJ_09380"/>
<keyword evidence="8 14" id="KW-0067">ATP-binding</keyword>
<keyword evidence="4 14" id="KW-0004">4Fe-4S</keyword>
<evidence type="ECO:0000256" key="13">
    <source>
        <dbReference type="ARBA" id="ARBA00047967"/>
    </source>
</evidence>
<evidence type="ECO:0000256" key="10">
    <source>
        <dbReference type="ARBA" id="ARBA00023004"/>
    </source>
</evidence>
<feature type="modified residue" description="ADP-ribosylarginine; by dinitrogenase reductase ADP-ribosyltransferase" evidence="14 15">
    <location>
        <position position="130"/>
    </location>
</feature>
<feature type="binding site" evidence="14">
    <location>
        <begin position="29"/>
        <end position="36"/>
    </location>
    <ligand>
        <name>ATP</name>
        <dbReference type="ChEBI" id="CHEBI:30616"/>
    </ligand>
</feature>
<accession>A0A2L1CAE7</accession>
<keyword evidence="10 14" id="KW-0408">Iron</keyword>
<keyword evidence="6 14" id="KW-0547">Nucleotide-binding</keyword>
<dbReference type="SUPFAM" id="SSF52540">
    <property type="entry name" value="P-loop containing nucleoside triphosphate hydrolases"/>
    <property type="match status" value="1"/>
</dbReference>
<evidence type="ECO:0000313" key="17">
    <source>
        <dbReference type="EMBL" id="AVB76347.1"/>
    </source>
</evidence>
<keyword evidence="7 14" id="KW-0013">ADP-ribosylation</keyword>
<dbReference type="InterPro" id="IPR000392">
    <property type="entry name" value="NifH/frxC"/>
</dbReference>
<keyword evidence="12 14" id="KW-0535">Nitrogen fixation</keyword>
<sequence length="313" mass="34092">MYYIVLLILRESFIFMLNGDILKQIAFYGKGGIGKSTTVCNLAAALSKSGKKVIVVGCDPKHDCTSNLRSGEDIPTVLDVLREKGIDKLGIETIIRENLLKKEDIIYEGFNGIYCVEAGGPKPGYGCAGRGVIVVIDLLKKMNVFEDLGVDVVLYDVLGDVVCGGFAMPLRMGLADQIYVVTSSDYMALYAANNICSGISQFVKRGGSTLGGIIYNVRGSMDAFDIVSEFANQLNANIIGKVPNSPIINEAEIDGQTAIEYAPEEEISKIYMELAESIYQNTTGTTPNPLENAQIMQIGKMIKERIKKQKITE</sequence>
<dbReference type="PANTHER" id="PTHR42864">
    <property type="entry name" value="LIGHT-INDEPENDENT PROTOCHLOROPHYLLIDE REDUCTASE IRON-SULFUR ATP-BINDING PROTEIN"/>
    <property type="match status" value="1"/>
</dbReference>
<feature type="binding site" evidence="14">
    <location>
        <position position="163"/>
    </location>
    <ligand>
        <name>[4Fe-4S] cluster</name>
        <dbReference type="ChEBI" id="CHEBI:49883"/>
        <note>ligand shared between dimeric partners</note>
    </ligand>
</feature>
<evidence type="ECO:0000256" key="9">
    <source>
        <dbReference type="ARBA" id="ARBA00023002"/>
    </source>
</evidence>
<keyword evidence="9 14" id="KW-0560">Oxidoreductase</keyword>
<dbReference type="GO" id="GO:0051539">
    <property type="term" value="F:4 iron, 4 sulfur cluster binding"/>
    <property type="evidence" value="ECO:0007669"/>
    <property type="project" value="UniProtKB-KW"/>
</dbReference>
<comment type="cofactor">
    <cofactor evidence="14">
        <name>[4Fe-4S] cluster</name>
        <dbReference type="ChEBI" id="CHEBI:49883"/>
    </cofactor>
    <text evidence="14">Binds 1 [4Fe-4S] cluster per dimer.</text>
</comment>
<organism evidence="17 18">
    <name type="scientific">Methanococcus maripaludis</name>
    <name type="common">Methanococcus deltae</name>
    <dbReference type="NCBI Taxonomy" id="39152"/>
    <lineage>
        <taxon>Archaea</taxon>
        <taxon>Methanobacteriati</taxon>
        <taxon>Methanobacteriota</taxon>
        <taxon>Methanomada group</taxon>
        <taxon>Methanococci</taxon>
        <taxon>Methanococcales</taxon>
        <taxon>Methanococcaceae</taxon>
        <taxon>Methanococcus</taxon>
    </lineage>
</organism>
<reference evidence="18" key="1">
    <citation type="journal article" date="2018" name="Genome Announc.">
        <title>Complete Genome Sequence of the Methanococcus maripaludis Type Strain JJ (DSM 2067), a Model for Selenoprotein Synthesis in Archaea.</title>
        <authorList>
            <person name="Poehlein A."/>
            <person name="Heym D."/>
            <person name="Quitzke V."/>
            <person name="Fersch J."/>
            <person name="Daniel R."/>
            <person name="Rother M."/>
        </authorList>
    </citation>
    <scope>NUCLEOTIDE SEQUENCE [LARGE SCALE GENOMIC DNA]</scope>
    <source>
        <strain evidence="18">DSM 2067</strain>
    </source>
</reference>
<dbReference type="AlphaFoldDB" id="A0A2L1CAE7"/>
<comment type="PTM">
    <text evidence="14">The reversible ADP-ribosylation of Arg-130 inactivates the nitrogenase reductase and regulates nitrogenase activity.</text>
</comment>
<evidence type="ECO:0000256" key="14">
    <source>
        <dbReference type="HAMAP-Rule" id="MF_00533"/>
    </source>
</evidence>
<dbReference type="InterPro" id="IPR027417">
    <property type="entry name" value="P-loop_NTPase"/>
</dbReference>
<dbReference type="InterPro" id="IPR005977">
    <property type="entry name" value="Nitrogenase_Fe_NifH"/>
</dbReference>
<dbReference type="PIRSF" id="PIRSF000363">
    <property type="entry name" value="Nitrogenase_iron"/>
    <property type="match status" value="1"/>
</dbReference>
<protein>
    <recommendedName>
        <fullName evidence="14">Nitrogenase iron protein</fullName>
        <ecNumber evidence="14">1.18.6.1</ecNumber>
    </recommendedName>
    <alternativeName>
        <fullName evidence="14">Nitrogenase Fe protein</fullName>
    </alternativeName>
    <alternativeName>
        <fullName evidence="14">Nitrogenase component II</fullName>
    </alternativeName>
    <alternativeName>
        <fullName evidence="14">Nitrogenase reductase</fullName>
    </alternativeName>
</protein>
<proteinExistence type="inferred from homology"/>
<evidence type="ECO:0000256" key="1">
    <source>
        <dbReference type="ARBA" id="ARBA00002234"/>
    </source>
</evidence>
<evidence type="ECO:0000256" key="3">
    <source>
        <dbReference type="ARBA" id="ARBA00011738"/>
    </source>
</evidence>
<dbReference type="GO" id="GO:0046872">
    <property type="term" value="F:metal ion binding"/>
    <property type="evidence" value="ECO:0007669"/>
    <property type="project" value="UniProtKB-KW"/>
</dbReference>
<comment type="catalytic activity">
    <reaction evidence="13 14">
        <text>N2 + 8 reduced [2Fe-2S]-[ferredoxin] + 16 ATP + 16 H2O = H2 + 8 oxidized [2Fe-2S]-[ferredoxin] + 2 NH4(+) + 16 ADP + 16 phosphate + 6 H(+)</text>
        <dbReference type="Rhea" id="RHEA:21448"/>
        <dbReference type="Rhea" id="RHEA-COMP:10000"/>
        <dbReference type="Rhea" id="RHEA-COMP:10001"/>
        <dbReference type="ChEBI" id="CHEBI:15377"/>
        <dbReference type="ChEBI" id="CHEBI:15378"/>
        <dbReference type="ChEBI" id="CHEBI:17997"/>
        <dbReference type="ChEBI" id="CHEBI:18276"/>
        <dbReference type="ChEBI" id="CHEBI:28938"/>
        <dbReference type="ChEBI" id="CHEBI:30616"/>
        <dbReference type="ChEBI" id="CHEBI:33737"/>
        <dbReference type="ChEBI" id="CHEBI:33738"/>
        <dbReference type="ChEBI" id="CHEBI:43474"/>
        <dbReference type="ChEBI" id="CHEBI:456216"/>
        <dbReference type="EC" id="1.18.6.1"/>
    </reaction>
</comment>
<comment type="function">
    <text evidence="1 14">The key enzymatic reactions in nitrogen fixation are catalyzed by the nitrogenase complex, which has 2 components: the iron protein and the molybdenum-iron protein.</text>
</comment>
<comment type="similarity">
    <text evidence="2 14 16">Belongs to the NifH/BchL/ChlL family.</text>
</comment>
<evidence type="ECO:0000256" key="6">
    <source>
        <dbReference type="ARBA" id="ARBA00022741"/>
    </source>
</evidence>
<dbReference type="PROSITE" id="PS00746">
    <property type="entry name" value="NIFH_FRXC_1"/>
    <property type="match status" value="1"/>
</dbReference>
<evidence type="ECO:0000256" key="11">
    <source>
        <dbReference type="ARBA" id="ARBA00023014"/>
    </source>
</evidence>
<keyword evidence="11 14" id="KW-0411">Iron-sulfur</keyword>
<dbReference type="GO" id="GO:0016163">
    <property type="term" value="F:nitrogenase activity"/>
    <property type="evidence" value="ECO:0007669"/>
    <property type="project" value="UniProtKB-UniRule"/>
</dbReference>